<dbReference type="CDD" id="cd01335">
    <property type="entry name" value="Radical_SAM"/>
    <property type="match status" value="1"/>
</dbReference>
<comment type="catalytic activity">
    <reaction evidence="11 12">
        <text>GTP + AH2 + S-adenosyl-L-methionine = (8S)-3',8-cyclo-7,8-dihydroguanosine 5'-triphosphate + 5'-deoxyadenosine + L-methionine + A + H(+)</text>
        <dbReference type="Rhea" id="RHEA:49576"/>
        <dbReference type="ChEBI" id="CHEBI:13193"/>
        <dbReference type="ChEBI" id="CHEBI:15378"/>
        <dbReference type="ChEBI" id="CHEBI:17319"/>
        <dbReference type="ChEBI" id="CHEBI:17499"/>
        <dbReference type="ChEBI" id="CHEBI:37565"/>
        <dbReference type="ChEBI" id="CHEBI:57844"/>
        <dbReference type="ChEBI" id="CHEBI:59789"/>
        <dbReference type="ChEBI" id="CHEBI:131766"/>
        <dbReference type="EC" id="4.1.99.22"/>
    </reaction>
</comment>
<name>A0AA37TP30_9GAMM</name>
<feature type="binding site" evidence="12">
    <location>
        <position position="70"/>
    </location>
    <ligand>
        <name>S-adenosyl-L-methionine</name>
        <dbReference type="ChEBI" id="CHEBI:59789"/>
    </ligand>
</feature>
<evidence type="ECO:0000256" key="3">
    <source>
        <dbReference type="ARBA" id="ARBA00022691"/>
    </source>
</evidence>
<evidence type="ECO:0000256" key="7">
    <source>
        <dbReference type="ARBA" id="ARBA00023014"/>
    </source>
</evidence>
<dbReference type="PROSITE" id="PS51918">
    <property type="entry name" value="RADICAL_SAM"/>
    <property type="match status" value="1"/>
</dbReference>
<feature type="binding site" evidence="12">
    <location>
        <position position="97"/>
    </location>
    <ligand>
        <name>GTP</name>
        <dbReference type="ChEBI" id="CHEBI:37565"/>
    </ligand>
</feature>
<accession>A0AA37TP30</accession>
<feature type="domain" description="Radical SAM core" evidence="13">
    <location>
        <begin position="8"/>
        <end position="232"/>
    </location>
</feature>
<dbReference type="InterPro" id="IPR013483">
    <property type="entry name" value="MoaA"/>
</dbReference>
<feature type="binding site" evidence="12">
    <location>
        <position position="31"/>
    </location>
    <ligand>
        <name>[4Fe-4S] cluster</name>
        <dbReference type="ChEBI" id="CHEBI:49883"/>
        <label>1</label>
        <note>4Fe-4S-S-AdoMet</note>
    </ligand>
</feature>
<dbReference type="GO" id="GO:0061798">
    <property type="term" value="F:GTP 3',8'-cyclase activity"/>
    <property type="evidence" value="ECO:0007669"/>
    <property type="project" value="UniProtKB-UniRule"/>
</dbReference>
<evidence type="ECO:0000256" key="9">
    <source>
        <dbReference type="ARBA" id="ARBA00023150"/>
    </source>
</evidence>
<dbReference type="SFLD" id="SFLDG01067">
    <property type="entry name" value="SPASM/twitch_domain_containing"/>
    <property type="match status" value="1"/>
</dbReference>
<evidence type="ECO:0000256" key="11">
    <source>
        <dbReference type="ARBA" id="ARBA00048697"/>
    </source>
</evidence>
<comment type="cofactor">
    <cofactor evidence="12">
        <name>[4Fe-4S] cluster</name>
        <dbReference type="ChEBI" id="CHEBI:49883"/>
    </cofactor>
    <text evidence="12">Binds 2 [4Fe-4S] clusters. Binds 1 [4Fe-4S] cluster coordinated with 3 cysteines and an exchangeable S-adenosyl-L-methionine and 1 [4Fe-4S] cluster coordinated with 3 cysteines and the GTP-derived substrate.</text>
</comment>
<feature type="binding site" evidence="12">
    <location>
        <position position="66"/>
    </location>
    <ligand>
        <name>GTP</name>
        <dbReference type="ChEBI" id="CHEBI:37565"/>
    </ligand>
</feature>
<dbReference type="SMART" id="SM00729">
    <property type="entry name" value="Elp3"/>
    <property type="match status" value="1"/>
</dbReference>
<dbReference type="GO" id="GO:0061799">
    <property type="term" value="F:cyclic pyranopterin monophosphate synthase activity"/>
    <property type="evidence" value="ECO:0007669"/>
    <property type="project" value="TreeGrafter"/>
</dbReference>
<feature type="binding site" evidence="12">
    <location>
        <begin position="260"/>
        <end position="262"/>
    </location>
    <ligand>
        <name>GTP</name>
        <dbReference type="ChEBI" id="CHEBI:37565"/>
    </ligand>
</feature>
<dbReference type="RefSeq" id="WP_095499428.1">
    <property type="nucleotide sequence ID" value="NZ_BSPO01000014.1"/>
</dbReference>
<dbReference type="Pfam" id="PF04055">
    <property type="entry name" value="Radical_SAM"/>
    <property type="match status" value="1"/>
</dbReference>
<dbReference type="InterPro" id="IPR058240">
    <property type="entry name" value="rSAM_sf"/>
</dbReference>
<comment type="caution">
    <text evidence="14">The sequence shown here is derived from an EMBL/GenBank/DDBJ whole genome shotgun (WGS) entry which is preliminary data.</text>
</comment>
<keyword evidence="15" id="KW-1185">Reference proteome</keyword>
<dbReference type="SUPFAM" id="SSF102114">
    <property type="entry name" value="Radical SAM enzymes"/>
    <property type="match status" value="1"/>
</dbReference>
<dbReference type="PROSITE" id="PS01305">
    <property type="entry name" value="MOAA_NIFB_PQQE"/>
    <property type="match status" value="1"/>
</dbReference>
<feature type="binding site" evidence="12">
    <location>
        <position position="24"/>
    </location>
    <ligand>
        <name>[4Fe-4S] cluster</name>
        <dbReference type="ChEBI" id="CHEBI:49883"/>
        <label>1</label>
        <note>4Fe-4S-S-AdoMet</note>
    </ligand>
</feature>
<feature type="binding site" evidence="12">
    <location>
        <position position="121"/>
    </location>
    <ligand>
        <name>S-adenosyl-L-methionine</name>
        <dbReference type="ChEBI" id="CHEBI:59789"/>
    </ligand>
</feature>
<dbReference type="GO" id="GO:0051539">
    <property type="term" value="F:4 iron, 4 sulfur cluster binding"/>
    <property type="evidence" value="ECO:0007669"/>
    <property type="project" value="UniProtKB-UniRule"/>
</dbReference>
<dbReference type="GO" id="GO:0046872">
    <property type="term" value="F:metal ion binding"/>
    <property type="evidence" value="ECO:0007669"/>
    <property type="project" value="UniProtKB-KW"/>
</dbReference>
<dbReference type="GO" id="GO:0005525">
    <property type="term" value="F:GTP binding"/>
    <property type="evidence" value="ECO:0007669"/>
    <property type="project" value="UniProtKB-UniRule"/>
</dbReference>
<feature type="binding site" evidence="12">
    <location>
        <position position="258"/>
    </location>
    <ligand>
        <name>[4Fe-4S] cluster</name>
        <dbReference type="ChEBI" id="CHEBI:49883"/>
        <label>2</label>
        <note>4Fe-4S-substrate</note>
    </ligand>
</feature>
<evidence type="ECO:0000313" key="14">
    <source>
        <dbReference type="EMBL" id="GLS84982.1"/>
    </source>
</evidence>
<feature type="binding site" evidence="12">
    <location>
        <position position="30"/>
    </location>
    <ligand>
        <name>S-adenosyl-L-methionine</name>
        <dbReference type="ChEBI" id="CHEBI:59789"/>
    </ligand>
</feature>
<keyword evidence="7 12" id="KW-0411">Iron-sulfur</keyword>
<evidence type="ECO:0000256" key="1">
    <source>
        <dbReference type="ARBA" id="ARBA00012167"/>
    </source>
</evidence>
<keyword evidence="3 12" id="KW-0949">S-adenosyl-L-methionine</keyword>
<feature type="binding site" evidence="12">
    <location>
        <position position="17"/>
    </location>
    <ligand>
        <name>GTP</name>
        <dbReference type="ChEBI" id="CHEBI:37565"/>
    </ligand>
</feature>
<dbReference type="InterPro" id="IPR006638">
    <property type="entry name" value="Elp3/MiaA/NifB-like_rSAM"/>
</dbReference>
<evidence type="ECO:0000256" key="8">
    <source>
        <dbReference type="ARBA" id="ARBA00023134"/>
    </source>
</evidence>
<dbReference type="PANTHER" id="PTHR22960:SF28">
    <property type="entry name" value="GTP 3',8-CYCLASE"/>
    <property type="match status" value="1"/>
</dbReference>
<evidence type="ECO:0000256" key="10">
    <source>
        <dbReference type="ARBA" id="ARBA00023239"/>
    </source>
</evidence>
<dbReference type="InterPro" id="IPR000385">
    <property type="entry name" value="MoaA_NifB_PqqE_Fe-S-bd_CS"/>
</dbReference>
<feature type="binding site" evidence="12">
    <location>
        <position position="158"/>
    </location>
    <ligand>
        <name>GTP</name>
        <dbReference type="ChEBI" id="CHEBI:37565"/>
    </ligand>
</feature>
<dbReference type="InterPro" id="IPR013785">
    <property type="entry name" value="Aldolase_TIM"/>
</dbReference>
<evidence type="ECO:0000256" key="4">
    <source>
        <dbReference type="ARBA" id="ARBA00022723"/>
    </source>
</evidence>
<evidence type="ECO:0000256" key="2">
    <source>
        <dbReference type="ARBA" id="ARBA00022485"/>
    </source>
</evidence>
<dbReference type="PANTHER" id="PTHR22960">
    <property type="entry name" value="MOLYBDOPTERIN COFACTOR SYNTHESIS PROTEIN A"/>
    <property type="match status" value="1"/>
</dbReference>
<evidence type="ECO:0000313" key="15">
    <source>
        <dbReference type="Proteomes" id="UP001157439"/>
    </source>
</evidence>
<dbReference type="SFLD" id="SFLDG01386">
    <property type="entry name" value="main_SPASM_domain-containing"/>
    <property type="match status" value="1"/>
</dbReference>
<comment type="function">
    <text evidence="12">Catalyzes the cyclization of GTP to (8S)-3',8-cyclo-7,8-dihydroguanosine 5'-triphosphate.</text>
</comment>
<organism evidence="14 15">
    <name type="scientific">Paraferrimonas haliotis</name>
    <dbReference type="NCBI Taxonomy" id="2013866"/>
    <lineage>
        <taxon>Bacteria</taxon>
        <taxon>Pseudomonadati</taxon>
        <taxon>Pseudomonadota</taxon>
        <taxon>Gammaproteobacteria</taxon>
        <taxon>Alteromonadales</taxon>
        <taxon>Ferrimonadaceae</taxon>
        <taxon>Paraferrimonas</taxon>
    </lineage>
</organism>
<evidence type="ECO:0000259" key="13">
    <source>
        <dbReference type="PROSITE" id="PS51918"/>
    </source>
</evidence>
<dbReference type="Proteomes" id="UP001157439">
    <property type="component" value="Unassembled WGS sequence"/>
</dbReference>
<keyword evidence="6 12" id="KW-0408">Iron</keyword>
<keyword evidence="10 12" id="KW-0456">Lyase</keyword>
<feature type="binding site" evidence="12">
    <location>
        <position position="192"/>
    </location>
    <ligand>
        <name>S-adenosyl-L-methionine</name>
        <dbReference type="ChEBI" id="CHEBI:59789"/>
    </ligand>
</feature>
<keyword evidence="2 12" id="KW-0004">4Fe-4S</keyword>
<dbReference type="SFLD" id="SFLDG01383">
    <property type="entry name" value="cyclic_pyranopterin_phosphate"/>
    <property type="match status" value="1"/>
</dbReference>
<dbReference type="AlphaFoldDB" id="A0AA37TP30"/>
<dbReference type="CDD" id="cd21117">
    <property type="entry name" value="Twitch_MoaA"/>
    <property type="match status" value="1"/>
</dbReference>
<dbReference type="EC" id="4.1.99.22" evidence="1 12"/>
<evidence type="ECO:0000256" key="6">
    <source>
        <dbReference type="ARBA" id="ARBA00023004"/>
    </source>
</evidence>
<dbReference type="Pfam" id="PF06463">
    <property type="entry name" value="Mob_synth_C"/>
    <property type="match status" value="1"/>
</dbReference>
<keyword evidence="4 12" id="KW-0479">Metal-binding</keyword>
<comment type="similarity">
    <text evidence="12">Belongs to the radical SAM superfamily. MoaA family.</text>
</comment>
<dbReference type="InterPro" id="IPR007197">
    <property type="entry name" value="rSAM"/>
</dbReference>
<feature type="binding site" evidence="12">
    <location>
        <position position="272"/>
    </location>
    <ligand>
        <name>[4Fe-4S] cluster</name>
        <dbReference type="ChEBI" id="CHEBI:49883"/>
        <label>2</label>
        <note>4Fe-4S-substrate</note>
    </ligand>
</feature>
<dbReference type="NCBIfam" id="TIGR02666">
    <property type="entry name" value="moaA"/>
    <property type="match status" value="1"/>
</dbReference>
<feature type="binding site" evidence="12">
    <location>
        <position position="28"/>
    </location>
    <ligand>
        <name>[4Fe-4S] cluster</name>
        <dbReference type="ChEBI" id="CHEBI:49883"/>
        <label>1</label>
        <note>4Fe-4S-S-AdoMet</note>
    </ligand>
</feature>
<dbReference type="SFLD" id="SFLDS00029">
    <property type="entry name" value="Radical_SAM"/>
    <property type="match status" value="1"/>
</dbReference>
<comment type="subunit">
    <text evidence="12">Monomer and homodimer.</text>
</comment>
<dbReference type="InterPro" id="IPR040064">
    <property type="entry name" value="MoaA-like"/>
</dbReference>
<dbReference type="EMBL" id="BSPO01000014">
    <property type="protein sequence ID" value="GLS84982.1"/>
    <property type="molecule type" value="Genomic_DNA"/>
</dbReference>
<feature type="binding site" evidence="12">
    <location>
        <position position="255"/>
    </location>
    <ligand>
        <name>[4Fe-4S] cluster</name>
        <dbReference type="ChEBI" id="CHEBI:49883"/>
        <label>2</label>
        <note>4Fe-4S-substrate</note>
    </ligand>
</feature>
<dbReference type="FunFam" id="3.20.20.70:FF:000057">
    <property type="entry name" value="GTP 3',8-cyclase"/>
    <property type="match status" value="1"/>
</dbReference>
<dbReference type="GO" id="GO:0006777">
    <property type="term" value="P:Mo-molybdopterin cofactor biosynthetic process"/>
    <property type="evidence" value="ECO:0007669"/>
    <property type="project" value="UniProtKB-UniRule"/>
</dbReference>
<evidence type="ECO:0000256" key="5">
    <source>
        <dbReference type="ARBA" id="ARBA00022741"/>
    </source>
</evidence>
<dbReference type="Gene3D" id="3.20.20.70">
    <property type="entry name" value="Aldolase class I"/>
    <property type="match status" value="1"/>
</dbReference>
<dbReference type="InterPro" id="IPR050105">
    <property type="entry name" value="MoCo_biosynth_MoaA/MoaC"/>
</dbReference>
<dbReference type="GO" id="GO:1904047">
    <property type="term" value="F:S-adenosyl-L-methionine binding"/>
    <property type="evidence" value="ECO:0007669"/>
    <property type="project" value="UniProtKB-UniRule"/>
</dbReference>
<comment type="pathway">
    <text evidence="12">Cofactor biosynthesis; molybdopterin biosynthesis.</text>
</comment>
<keyword evidence="8 12" id="KW-0342">GTP-binding</keyword>
<dbReference type="InterPro" id="IPR010505">
    <property type="entry name" value="MoaA_twitch"/>
</dbReference>
<evidence type="ECO:0000256" key="12">
    <source>
        <dbReference type="HAMAP-Rule" id="MF_01225"/>
    </source>
</evidence>
<dbReference type="HAMAP" id="MF_01225_B">
    <property type="entry name" value="MoaA_B"/>
    <property type="match status" value="1"/>
</dbReference>
<reference evidence="14 15" key="1">
    <citation type="journal article" date="2014" name="Int. J. Syst. Evol. Microbiol.">
        <title>Complete genome sequence of Corynebacterium casei LMG S-19264T (=DSM 44701T), isolated from a smear-ripened cheese.</title>
        <authorList>
            <consortium name="US DOE Joint Genome Institute (JGI-PGF)"/>
            <person name="Walter F."/>
            <person name="Albersmeier A."/>
            <person name="Kalinowski J."/>
            <person name="Ruckert C."/>
        </authorList>
    </citation>
    <scope>NUCLEOTIDE SEQUENCE [LARGE SCALE GENOMIC DNA]</scope>
    <source>
        <strain evidence="14 15">NBRC 112785</strain>
    </source>
</reference>
<keyword evidence="9 12" id="KW-0501">Molybdenum cofactor biosynthesis</keyword>
<sequence>MSQQLQDGFGRRFHYLRLSITDVCNFRCSYCLPDGYRPEGKSKFLSFDELQRVMTAFASLGTEKIRITGGEPTMRRDFLDIVKAAAATPGIKTVATTTNGYRLSQNAQQWRDAGLTQINISVDSLDPRQFYQITGENKLDSIIQGIDAALAAGFERIKLNAVLLKDLNHDQLPHFINWIKRRPIDIRFIELMETGLGKSYFEKHHISGDVLKQQLLELGWTLDPREKTAGPADNYSHPEYQGRIGLIMPYSDDFCATCNRLRVSAKGQLHLCLFTEHGIDLRDLLQDDLQQPQLIQRLENALQTKKATHDLHSGVTGVRQHLASIGG</sequence>
<keyword evidence="5 12" id="KW-0547">Nucleotide-binding</keyword>
<protein>
    <recommendedName>
        <fullName evidence="1 12">GTP 3',8-cyclase</fullName>
        <ecNumber evidence="1 12">4.1.99.22</ecNumber>
    </recommendedName>
    <alternativeName>
        <fullName evidence="12">Molybdenum cofactor biosynthesis protein A</fullName>
    </alternativeName>
</protein>
<proteinExistence type="inferred from homology"/>
<gene>
    <name evidence="14" type="primary">moaA_2</name>
    <name evidence="12" type="synonym">moaA</name>
    <name evidence="14" type="ORF">GCM10007894_29590</name>
</gene>